<dbReference type="InterPro" id="IPR050889">
    <property type="entry name" value="Dendritic_Spine_Reg/Scaffold"/>
</dbReference>
<reference evidence="4" key="1">
    <citation type="journal article" date="2023" name="Mol. Phylogenet. Evol.">
        <title>Genome-scale phylogeny and comparative genomics of the fungal order Sordariales.</title>
        <authorList>
            <person name="Hensen N."/>
            <person name="Bonometti L."/>
            <person name="Westerberg I."/>
            <person name="Brannstrom I.O."/>
            <person name="Guillou S."/>
            <person name="Cros-Aarteil S."/>
            <person name="Calhoun S."/>
            <person name="Haridas S."/>
            <person name="Kuo A."/>
            <person name="Mondo S."/>
            <person name="Pangilinan J."/>
            <person name="Riley R."/>
            <person name="LaButti K."/>
            <person name="Andreopoulos B."/>
            <person name="Lipzen A."/>
            <person name="Chen C."/>
            <person name="Yan M."/>
            <person name="Daum C."/>
            <person name="Ng V."/>
            <person name="Clum A."/>
            <person name="Steindorff A."/>
            <person name="Ohm R.A."/>
            <person name="Martin F."/>
            <person name="Silar P."/>
            <person name="Natvig D.O."/>
            <person name="Lalanne C."/>
            <person name="Gautier V."/>
            <person name="Ament-Velasquez S.L."/>
            <person name="Kruys A."/>
            <person name="Hutchinson M.I."/>
            <person name="Powell A.J."/>
            <person name="Barry K."/>
            <person name="Miller A.N."/>
            <person name="Grigoriev I.V."/>
            <person name="Debuchy R."/>
            <person name="Gladieux P."/>
            <person name="Hiltunen Thoren M."/>
            <person name="Johannesson H."/>
        </authorList>
    </citation>
    <scope>NUCLEOTIDE SEQUENCE</scope>
    <source>
        <strain evidence="4">CBS 955.72</strain>
    </source>
</reference>
<evidence type="ECO:0000313" key="5">
    <source>
        <dbReference type="Proteomes" id="UP001275084"/>
    </source>
</evidence>
<dbReference type="PROSITE" id="PS50297">
    <property type="entry name" value="ANK_REP_REGION"/>
    <property type="match status" value="1"/>
</dbReference>
<name>A0AAJ0MJS7_9PEZI</name>
<gene>
    <name evidence="4" type="ORF">B0T25DRAFT_27074</name>
</gene>
<dbReference type="SUPFAM" id="SSF48403">
    <property type="entry name" value="Ankyrin repeat"/>
    <property type="match status" value="1"/>
</dbReference>
<proteinExistence type="predicted"/>
<dbReference type="Proteomes" id="UP001275084">
    <property type="component" value="Unassembled WGS sequence"/>
</dbReference>
<evidence type="ECO:0000256" key="1">
    <source>
        <dbReference type="ARBA" id="ARBA00022737"/>
    </source>
</evidence>
<dbReference type="PANTHER" id="PTHR24166:SF48">
    <property type="entry name" value="PROTEIN VAPYRIN"/>
    <property type="match status" value="1"/>
</dbReference>
<keyword evidence="5" id="KW-1185">Reference proteome</keyword>
<dbReference type="PANTHER" id="PTHR24166">
    <property type="entry name" value="ROLLING PEBBLES, ISOFORM B"/>
    <property type="match status" value="1"/>
</dbReference>
<keyword evidence="2 3" id="KW-0040">ANK repeat</keyword>
<evidence type="ECO:0000256" key="2">
    <source>
        <dbReference type="ARBA" id="ARBA00023043"/>
    </source>
</evidence>
<protein>
    <recommendedName>
        <fullName evidence="6">Ankyrin</fullName>
    </recommendedName>
</protein>
<reference evidence="4" key="2">
    <citation type="submission" date="2023-06" db="EMBL/GenBank/DDBJ databases">
        <authorList>
            <consortium name="Lawrence Berkeley National Laboratory"/>
            <person name="Haridas S."/>
            <person name="Hensen N."/>
            <person name="Bonometti L."/>
            <person name="Westerberg I."/>
            <person name="Brannstrom I.O."/>
            <person name="Guillou S."/>
            <person name="Cros-Aarteil S."/>
            <person name="Calhoun S."/>
            <person name="Kuo A."/>
            <person name="Mondo S."/>
            <person name="Pangilinan J."/>
            <person name="Riley R."/>
            <person name="Labutti K."/>
            <person name="Andreopoulos B."/>
            <person name="Lipzen A."/>
            <person name="Chen C."/>
            <person name="Yanf M."/>
            <person name="Daum C."/>
            <person name="Ng V."/>
            <person name="Clum A."/>
            <person name="Steindorff A."/>
            <person name="Ohm R."/>
            <person name="Martin F."/>
            <person name="Silar P."/>
            <person name="Natvig D."/>
            <person name="Lalanne C."/>
            <person name="Gautier V."/>
            <person name="Ament-Velasquez S.L."/>
            <person name="Kruys A."/>
            <person name="Hutchinson M.I."/>
            <person name="Powell A.J."/>
            <person name="Barry K."/>
            <person name="Miller A.N."/>
            <person name="Grigoriev I.V."/>
            <person name="Debuchy R."/>
            <person name="Gladieux P."/>
            <person name="Thoren M.H."/>
            <person name="Johannesson H."/>
        </authorList>
    </citation>
    <scope>NUCLEOTIDE SEQUENCE</scope>
    <source>
        <strain evidence="4">CBS 955.72</strain>
    </source>
</reference>
<comment type="caution">
    <text evidence="4">The sequence shown here is derived from an EMBL/GenBank/DDBJ whole genome shotgun (WGS) entry which is preliminary data.</text>
</comment>
<accession>A0AAJ0MJS7</accession>
<organism evidence="4 5">
    <name type="scientific">Lasiosphaeria hispida</name>
    <dbReference type="NCBI Taxonomy" id="260671"/>
    <lineage>
        <taxon>Eukaryota</taxon>
        <taxon>Fungi</taxon>
        <taxon>Dikarya</taxon>
        <taxon>Ascomycota</taxon>
        <taxon>Pezizomycotina</taxon>
        <taxon>Sordariomycetes</taxon>
        <taxon>Sordariomycetidae</taxon>
        <taxon>Sordariales</taxon>
        <taxon>Lasiosphaeriaceae</taxon>
        <taxon>Lasiosphaeria</taxon>
    </lineage>
</organism>
<evidence type="ECO:0000313" key="4">
    <source>
        <dbReference type="EMBL" id="KAK3363002.1"/>
    </source>
</evidence>
<sequence>MADEENVPTYTEVDDGGIASWIDAIPERAAQLQLPLTQWPHPPWHPASESQWTSLSTSNVVPLTVEDKNELWTTQTRIIRTLFDAIRSKNVEVVTMLINRGWVSPDVPNEHGETPLVAAVAAGNGAMVCTLVGLGATVNTYGRFDGSERTPLMVAAATGRLPLAKLLIDDFHADDAVIAPDGQLALRLAADNGHRDVVDYLPTRRGGAWRRWKVNNEVAVRRIRRAGYNIYRFFKFFLWEAPRFFVWSVPKHVVVKPLTKACRYCWEHKRHFGGWCKRQAAAFPGRVRRAGKAVWRGVKKVPVAAWKVAKKIPEAVEELALAFWRFVKRIPGAMKMVGLWVWATLKKMGRAVGNVFLRVVSAIHTAVMAVIDFFRSITLKDVWDGICTVFRAVFVDLPQAIWAGIKTAGEVAYKVAVKLFGFAGQLIWWFFEALLWVVQYVPHQLWKIISGIGSSIAKGYHEILVWFNPKH</sequence>
<dbReference type="InterPro" id="IPR036770">
    <property type="entry name" value="Ankyrin_rpt-contain_sf"/>
</dbReference>
<dbReference type="Pfam" id="PF12796">
    <property type="entry name" value="Ank_2"/>
    <property type="match status" value="1"/>
</dbReference>
<dbReference type="InterPro" id="IPR002110">
    <property type="entry name" value="Ankyrin_rpt"/>
</dbReference>
<feature type="repeat" description="ANK" evidence="3">
    <location>
        <begin position="111"/>
        <end position="143"/>
    </location>
</feature>
<dbReference type="Gene3D" id="1.25.40.20">
    <property type="entry name" value="Ankyrin repeat-containing domain"/>
    <property type="match status" value="1"/>
</dbReference>
<evidence type="ECO:0008006" key="6">
    <source>
        <dbReference type="Google" id="ProtNLM"/>
    </source>
</evidence>
<dbReference type="PROSITE" id="PS50088">
    <property type="entry name" value="ANK_REPEAT"/>
    <property type="match status" value="1"/>
</dbReference>
<dbReference type="AlphaFoldDB" id="A0AAJ0MJS7"/>
<dbReference type="EMBL" id="JAUIQD010000001">
    <property type="protein sequence ID" value="KAK3363002.1"/>
    <property type="molecule type" value="Genomic_DNA"/>
</dbReference>
<evidence type="ECO:0000256" key="3">
    <source>
        <dbReference type="PROSITE-ProRule" id="PRU00023"/>
    </source>
</evidence>
<dbReference type="SMART" id="SM00248">
    <property type="entry name" value="ANK"/>
    <property type="match status" value="4"/>
</dbReference>
<keyword evidence="1" id="KW-0677">Repeat</keyword>